<reference evidence="1" key="1">
    <citation type="submission" date="2020-08" db="EMBL/GenBank/DDBJ databases">
        <title>Multicomponent nature underlies the extraordinary mechanical properties of spider dragline silk.</title>
        <authorList>
            <person name="Kono N."/>
            <person name="Nakamura H."/>
            <person name="Mori M."/>
            <person name="Yoshida Y."/>
            <person name="Ohtoshi R."/>
            <person name="Malay A.D."/>
            <person name="Moran D.A.P."/>
            <person name="Tomita M."/>
            <person name="Numata K."/>
            <person name="Arakawa K."/>
        </authorList>
    </citation>
    <scope>NUCLEOTIDE SEQUENCE</scope>
</reference>
<evidence type="ECO:0000313" key="1">
    <source>
        <dbReference type="EMBL" id="GFY14730.1"/>
    </source>
</evidence>
<proteinExistence type="predicted"/>
<protein>
    <submittedName>
        <fullName evidence="1">Uncharacterized protein</fullName>
    </submittedName>
</protein>
<sequence>MDTHPFERGHFVRVQFFALLPELGKSRFRLVHERRFDCILHLPEMWETYRIERKNGQKVNDGFEWLCRNRSSVKEDNHHVFRECKERVLV</sequence>
<dbReference type="Proteomes" id="UP000887159">
    <property type="component" value="Unassembled WGS sequence"/>
</dbReference>
<keyword evidence="2" id="KW-1185">Reference proteome</keyword>
<accession>A0A8X6SNT6</accession>
<name>A0A8X6SNT6_TRICX</name>
<evidence type="ECO:0000313" key="2">
    <source>
        <dbReference type="Proteomes" id="UP000887159"/>
    </source>
</evidence>
<gene>
    <name evidence="1" type="ORF">TNCV_647741</name>
</gene>
<dbReference type="AlphaFoldDB" id="A0A8X6SNT6"/>
<comment type="caution">
    <text evidence="1">The sequence shown here is derived from an EMBL/GenBank/DDBJ whole genome shotgun (WGS) entry which is preliminary data.</text>
</comment>
<organism evidence="1 2">
    <name type="scientific">Trichonephila clavipes</name>
    <name type="common">Golden silk orbweaver</name>
    <name type="synonym">Nephila clavipes</name>
    <dbReference type="NCBI Taxonomy" id="2585209"/>
    <lineage>
        <taxon>Eukaryota</taxon>
        <taxon>Metazoa</taxon>
        <taxon>Ecdysozoa</taxon>
        <taxon>Arthropoda</taxon>
        <taxon>Chelicerata</taxon>
        <taxon>Arachnida</taxon>
        <taxon>Araneae</taxon>
        <taxon>Araneomorphae</taxon>
        <taxon>Entelegynae</taxon>
        <taxon>Araneoidea</taxon>
        <taxon>Nephilidae</taxon>
        <taxon>Trichonephila</taxon>
    </lineage>
</organism>
<dbReference type="EMBL" id="BMAU01021331">
    <property type="protein sequence ID" value="GFY14730.1"/>
    <property type="molecule type" value="Genomic_DNA"/>
</dbReference>